<dbReference type="Gene3D" id="1.25.40.10">
    <property type="entry name" value="Tetratricopeptide repeat domain"/>
    <property type="match status" value="1"/>
</dbReference>
<proteinExistence type="inferred from homology"/>
<gene>
    <name evidence="12" type="ORF">C2E21_0569</name>
</gene>
<dbReference type="InterPro" id="IPR029058">
    <property type="entry name" value="AB_hydrolase_fold"/>
</dbReference>
<keyword evidence="4" id="KW-0479">Metal-binding</keyword>
<evidence type="ECO:0000259" key="11">
    <source>
        <dbReference type="PROSITE" id="PS51746"/>
    </source>
</evidence>
<dbReference type="PANTHER" id="PTHR47992">
    <property type="entry name" value="PROTEIN PHOSPHATASE"/>
    <property type="match status" value="1"/>
</dbReference>
<evidence type="ECO:0000256" key="7">
    <source>
        <dbReference type="ARBA" id="ARBA00022912"/>
    </source>
</evidence>
<dbReference type="SUPFAM" id="SSF81606">
    <property type="entry name" value="PP2C-like"/>
    <property type="match status" value="1"/>
</dbReference>
<dbReference type="InterPro" id="IPR011990">
    <property type="entry name" value="TPR-like_helical_dom_sf"/>
</dbReference>
<evidence type="ECO:0000256" key="2">
    <source>
        <dbReference type="ARBA" id="ARBA00001946"/>
    </source>
</evidence>
<comment type="caution">
    <text evidence="12">The sequence shown here is derived from an EMBL/GenBank/DDBJ whole genome shotgun (WGS) entry which is preliminary data.</text>
</comment>
<dbReference type="InterPro" id="IPR000222">
    <property type="entry name" value="PP2C_BS"/>
</dbReference>
<feature type="compositionally biased region" description="Low complexity" evidence="10">
    <location>
        <begin position="820"/>
        <end position="837"/>
    </location>
</feature>
<dbReference type="SUPFAM" id="SSF53474">
    <property type="entry name" value="alpha/beta-Hydrolases"/>
    <property type="match status" value="1"/>
</dbReference>
<dbReference type="Pfam" id="PF02230">
    <property type="entry name" value="Abhydrolase_2"/>
    <property type="match status" value="1"/>
</dbReference>
<reference evidence="12 13" key="1">
    <citation type="journal article" date="2018" name="Plant J.">
        <title>Genome sequences of Chlorella sorokiniana UTEX 1602 and Micractinium conductrix SAG 241.80: implications to maltose excretion by a green alga.</title>
        <authorList>
            <person name="Arriola M.B."/>
            <person name="Velmurugan N."/>
            <person name="Zhang Y."/>
            <person name="Plunkett M.H."/>
            <person name="Hondzo H."/>
            <person name="Barney B.M."/>
        </authorList>
    </citation>
    <scope>NUCLEOTIDE SEQUENCE [LARGE SCALE GENOMIC DNA]</scope>
    <source>
        <strain evidence="13">UTEX 1602</strain>
    </source>
</reference>
<keyword evidence="5 9" id="KW-0378">Hydrolase</keyword>
<dbReference type="Gene3D" id="3.60.40.10">
    <property type="entry name" value="PPM-type phosphatase domain"/>
    <property type="match status" value="1"/>
</dbReference>
<evidence type="ECO:0000313" key="12">
    <source>
        <dbReference type="EMBL" id="PRW61451.1"/>
    </source>
</evidence>
<dbReference type="Pfam" id="PF00481">
    <property type="entry name" value="PP2C"/>
    <property type="match status" value="2"/>
</dbReference>
<dbReference type="SMART" id="SM00332">
    <property type="entry name" value="PP2Cc"/>
    <property type="match status" value="1"/>
</dbReference>
<name>A0A2P6U558_CHLSO</name>
<keyword evidence="7 9" id="KW-0904">Protein phosphatase</keyword>
<keyword evidence="6" id="KW-0460">Magnesium</keyword>
<organism evidence="12 13">
    <name type="scientific">Chlorella sorokiniana</name>
    <name type="common">Freshwater green alga</name>
    <dbReference type="NCBI Taxonomy" id="3076"/>
    <lineage>
        <taxon>Eukaryota</taxon>
        <taxon>Viridiplantae</taxon>
        <taxon>Chlorophyta</taxon>
        <taxon>core chlorophytes</taxon>
        <taxon>Trebouxiophyceae</taxon>
        <taxon>Chlorellales</taxon>
        <taxon>Chlorellaceae</taxon>
        <taxon>Chlorella clade</taxon>
        <taxon>Chlorella</taxon>
    </lineage>
</organism>
<dbReference type="STRING" id="3076.A0A2P6U558"/>
<comment type="cofactor">
    <cofactor evidence="2">
        <name>Mg(2+)</name>
        <dbReference type="ChEBI" id="CHEBI:18420"/>
    </cofactor>
</comment>
<dbReference type="SUPFAM" id="SSF48452">
    <property type="entry name" value="TPR-like"/>
    <property type="match status" value="1"/>
</dbReference>
<dbReference type="AlphaFoldDB" id="A0A2P6U558"/>
<dbReference type="InterPro" id="IPR015655">
    <property type="entry name" value="PP2C"/>
</dbReference>
<dbReference type="EC" id="3.1.3.16" evidence="3"/>
<feature type="region of interest" description="Disordered" evidence="10">
    <location>
        <begin position="796"/>
        <end position="837"/>
    </location>
</feature>
<dbReference type="InterPro" id="IPR036457">
    <property type="entry name" value="PPM-type-like_dom_sf"/>
</dbReference>
<sequence length="837" mass="88324">MQTPDELKAAGNAAFSAGRFAAACEHYSAAIAVLDQHPSPGRELAVLYCNRAAAQLKLQDFAAALQDCGAALAVQPRWAKALYRRTAALQGLGQLGPAAEAAKQALAAEPGNKDVQALLRQLEAALAAVAPTAGTASSPPADPTAAAKPAPTAALLPPLLAGAAFEYVPPADGIHENLLLLFHGLGDRPAAFARMARQMALPQTAALALGGLQEVPFSDGGRSWHTVFDDEFNLIEGRPGERRRVDSLLQTVAALRQLLANLQHAGGWQPHKVSLLGFSQGGTVALELARQQQAAGQPLRSCVAISAALLPEQLAERQQQGAKGGSQGGKQSGTAALITHGSRDNVVRRALVDQTADVLRSAHGMGVTVHSVAGKAHSMPQGPDEMRQLMQFWSQHLSRRPTAADLPAGAAAAGGELLERSAAAMGQYLSSPNTDQESVAGTHERLGAYGVVSMQGWRKSQEDAHIAEHLSDDCHIFGVFDGHGGPEVALFCSRRMPLELKRHPAFAAGAFEESLKQVFHRMDELMRSREGFTELEVLRRECEGGKEPDGNEEDTYDMLRKLVQLQRMTGGQQGEGKGSMDEPALQPEITIQAGCTAVVALIVHDQLYVANAGDSRAVLCRGGKAVPMSEDHKPAQPDERARIMAAGGFLSEIGGITRVNGNLNLSRAIGDLRYKMNNELEPKDQIITAEPDVLTQRLTRDDSFLVLACDGIWDVMDNQQVVDFVHQRLAKGIAPRDIASELLNSCLANDPREARGIGCDNMTAAIVVFEPSSGPLRHGSCSCGARSDEAEHALANGHHTCGSGSGGASSGSADTSMREATPVPDAAPPAAAAAAKA</sequence>
<evidence type="ECO:0000256" key="3">
    <source>
        <dbReference type="ARBA" id="ARBA00013081"/>
    </source>
</evidence>
<feature type="domain" description="PPM-type phosphatase" evidence="11">
    <location>
        <begin position="448"/>
        <end position="769"/>
    </location>
</feature>
<evidence type="ECO:0000256" key="9">
    <source>
        <dbReference type="RuleBase" id="RU003465"/>
    </source>
</evidence>
<dbReference type="InterPro" id="IPR003140">
    <property type="entry name" value="PLipase/COase/thioEstase"/>
</dbReference>
<dbReference type="InterPro" id="IPR001932">
    <property type="entry name" value="PPM-type_phosphatase-like_dom"/>
</dbReference>
<dbReference type="Proteomes" id="UP000239899">
    <property type="component" value="Unassembled WGS sequence"/>
</dbReference>
<keyword evidence="13" id="KW-1185">Reference proteome</keyword>
<dbReference type="PROSITE" id="PS01032">
    <property type="entry name" value="PPM_1"/>
    <property type="match status" value="1"/>
</dbReference>
<accession>A0A2P6U558</accession>
<dbReference type="OrthoDB" id="10264738at2759"/>
<evidence type="ECO:0000256" key="10">
    <source>
        <dbReference type="SAM" id="MobiDB-lite"/>
    </source>
</evidence>
<dbReference type="GO" id="GO:0046872">
    <property type="term" value="F:metal ion binding"/>
    <property type="evidence" value="ECO:0007669"/>
    <property type="project" value="UniProtKB-KW"/>
</dbReference>
<dbReference type="PROSITE" id="PS51746">
    <property type="entry name" value="PPM_2"/>
    <property type="match status" value="1"/>
</dbReference>
<dbReference type="SMART" id="SM00028">
    <property type="entry name" value="TPR"/>
    <property type="match status" value="3"/>
</dbReference>
<evidence type="ECO:0000256" key="6">
    <source>
        <dbReference type="ARBA" id="ARBA00022842"/>
    </source>
</evidence>
<protein>
    <recommendedName>
        <fullName evidence="3">protein-serine/threonine phosphatase</fullName>
        <ecNumber evidence="3">3.1.3.16</ecNumber>
    </recommendedName>
</protein>
<evidence type="ECO:0000256" key="4">
    <source>
        <dbReference type="ARBA" id="ARBA00022723"/>
    </source>
</evidence>
<keyword evidence="8" id="KW-0464">Manganese</keyword>
<dbReference type="CDD" id="cd00143">
    <property type="entry name" value="PP2Cc"/>
    <property type="match status" value="1"/>
</dbReference>
<dbReference type="Gene3D" id="3.40.50.1820">
    <property type="entry name" value="alpha/beta hydrolase"/>
    <property type="match status" value="1"/>
</dbReference>
<evidence type="ECO:0000256" key="5">
    <source>
        <dbReference type="ARBA" id="ARBA00022801"/>
    </source>
</evidence>
<dbReference type="GO" id="GO:0004722">
    <property type="term" value="F:protein serine/threonine phosphatase activity"/>
    <property type="evidence" value="ECO:0007669"/>
    <property type="project" value="UniProtKB-EC"/>
</dbReference>
<dbReference type="EMBL" id="LHPG02000001">
    <property type="protein sequence ID" value="PRW61451.1"/>
    <property type="molecule type" value="Genomic_DNA"/>
</dbReference>
<evidence type="ECO:0000256" key="8">
    <source>
        <dbReference type="ARBA" id="ARBA00023211"/>
    </source>
</evidence>
<comment type="cofactor">
    <cofactor evidence="1">
        <name>Mn(2+)</name>
        <dbReference type="ChEBI" id="CHEBI:29035"/>
    </cofactor>
</comment>
<comment type="similarity">
    <text evidence="9">Belongs to the PP2C family.</text>
</comment>
<dbReference type="InterPro" id="IPR019734">
    <property type="entry name" value="TPR_rpt"/>
</dbReference>
<evidence type="ECO:0000313" key="13">
    <source>
        <dbReference type="Proteomes" id="UP000239899"/>
    </source>
</evidence>
<evidence type="ECO:0000256" key="1">
    <source>
        <dbReference type="ARBA" id="ARBA00001936"/>
    </source>
</evidence>